<dbReference type="Proteomes" id="UP000011220">
    <property type="component" value="Chromosome"/>
</dbReference>
<evidence type="ECO:0000313" key="2">
    <source>
        <dbReference type="Proteomes" id="UP000011220"/>
    </source>
</evidence>
<proteinExistence type="predicted"/>
<keyword evidence="2" id="KW-1185">Reference proteome</keyword>
<gene>
    <name evidence="1" type="ordered locus">Cst_c22260</name>
</gene>
<accession>L7VS59</accession>
<sequence length="52" mass="6370">MPPERELYDVIITHKPYAFKKISGKGWYPLRNLLRYNTMLLNIKNERWVKYA</sequence>
<dbReference type="STRING" id="1121335.Cst_c22260"/>
<organism evidence="1 2">
    <name type="scientific">Thermoclostridium stercorarium (strain ATCC 35414 / DSM 8532 / NCIMB 11754)</name>
    <name type="common">Clostridium stercorarium</name>
    <dbReference type="NCBI Taxonomy" id="1121335"/>
    <lineage>
        <taxon>Bacteria</taxon>
        <taxon>Bacillati</taxon>
        <taxon>Bacillota</taxon>
        <taxon>Clostridia</taxon>
        <taxon>Eubacteriales</taxon>
        <taxon>Oscillospiraceae</taxon>
        <taxon>Thermoclostridium</taxon>
    </lineage>
</organism>
<reference evidence="1 2" key="1">
    <citation type="journal article" date="2013" name="Genome Announc.">
        <title>Complete genome sequence of Clostridium stercorarium subsp. stercorarium strain DSM 8532, a thermophilic degrader of plant cell wall fibers.</title>
        <authorList>
            <person name="Poehlein A."/>
            <person name="Zverlov V.V."/>
            <person name="Daniel R."/>
            <person name="Schwarz W.H."/>
            <person name="Liebl W."/>
        </authorList>
    </citation>
    <scope>NUCLEOTIDE SEQUENCE [LARGE SCALE GENOMIC DNA]</scope>
    <source>
        <strain evidence="2">ATCC 35414 / DSM 8532 / NCIMB 11754</strain>
    </source>
</reference>
<dbReference type="EMBL" id="CP004044">
    <property type="protein sequence ID" value="AGC69186.1"/>
    <property type="molecule type" value="Genomic_DNA"/>
</dbReference>
<name>L7VS59_THES1</name>
<dbReference type="KEGG" id="css:Cst_c22260"/>
<evidence type="ECO:0000313" key="1">
    <source>
        <dbReference type="EMBL" id="AGC69186.1"/>
    </source>
</evidence>
<dbReference type="AlphaFoldDB" id="L7VS59"/>
<protein>
    <submittedName>
        <fullName evidence="1">Uncharacterized protein</fullName>
    </submittedName>
</protein>
<dbReference type="PATRIC" id="fig|1121335.3.peg.2232"/>